<evidence type="ECO:0000313" key="2">
    <source>
        <dbReference type="Proteomes" id="UP000642748"/>
    </source>
</evidence>
<dbReference type="PANTHER" id="PTHR43053">
    <property type="entry name" value="GLYCOSIDASE FAMILY 31"/>
    <property type="match status" value="1"/>
</dbReference>
<dbReference type="AlphaFoldDB" id="A0A8J3VTP5"/>
<dbReference type="Proteomes" id="UP000642748">
    <property type="component" value="Unassembled WGS sequence"/>
</dbReference>
<sequence length="607" mass="65305">MTDFRDKTRLWSAGNTLFAGETAVTALGDGVRMRIEDGAEAATVHVTASVAETTLVRLDVPLGDAVGYWHPSADWERPLPADWEGDWRRVGLVESAALGCLYDSAGRSLLAFASDRTDAVTWMRFGVSESRARYGVWLATRLAAGEGFRLCLRPAGPSAADTVRALARWLTPVDPMPTPEAARTPAYSTWYSMHRAVSADLVEADAAVAAELGCGVLLLDDGWQANADVRGYSGCGDWVPDPAKFPDFAAHVAAVRARGLRYVAWIAPLLLGERSTVHDTLVDVAPRRAPRLDCRILDPRQDKVRAFVVDSCVRLVDRYGLDGLKVDFLDQAMAYADDTAHNDTAGDNTAADVGQATRALLVELRERLHAVRGDDLLIELRQPYAGPAMRAYGNLLRASDCPADASANRLRTRDIAVLAPGAAVHCDMLMWDPAADVDAAARQVQSALYSVPQISVRLAGQSAGHRAMTAWWLRFWLRYRDVLLDGQHPASRLDERAGTVTASAGNRAVVTVFGERRVVPLDPGRFTEIALVNSTAAGHVVVDVTGTARARLTVMDSRGRPAGTHLKDLSPGLHRLPVPPAGLCVIEHLDGAATGAGPSPESTPARA</sequence>
<dbReference type="Gene3D" id="3.20.20.70">
    <property type="entry name" value="Aldolase class I"/>
    <property type="match status" value="1"/>
</dbReference>
<evidence type="ECO:0000313" key="1">
    <source>
        <dbReference type="EMBL" id="GIH18642.1"/>
    </source>
</evidence>
<reference evidence="1" key="1">
    <citation type="submission" date="2021-01" db="EMBL/GenBank/DDBJ databases">
        <title>Whole genome shotgun sequence of Rugosimonospora africana NBRC 104875.</title>
        <authorList>
            <person name="Komaki H."/>
            <person name="Tamura T."/>
        </authorList>
    </citation>
    <scope>NUCLEOTIDE SEQUENCE</scope>
    <source>
        <strain evidence="1">NBRC 104875</strain>
    </source>
</reference>
<name>A0A8J3VTP5_9ACTN</name>
<dbReference type="GO" id="GO:0004557">
    <property type="term" value="F:alpha-galactosidase activity"/>
    <property type="evidence" value="ECO:0007669"/>
    <property type="project" value="UniProtKB-ARBA"/>
</dbReference>
<dbReference type="InterPro" id="IPR050985">
    <property type="entry name" value="Alpha-glycosidase_related"/>
</dbReference>
<comment type="caution">
    <text evidence="1">The sequence shown here is derived from an EMBL/GenBank/DDBJ whole genome shotgun (WGS) entry which is preliminary data.</text>
</comment>
<proteinExistence type="predicted"/>
<protein>
    <recommendedName>
        <fullName evidence="3">Alpha-galactosidase</fullName>
    </recommendedName>
</protein>
<evidence type="ECO:0008006" key="3">
    <source>
        <dbReference type="Google" id="ProtNLM"/>
    </source>
</evidence>
<dbReference type="EMBL" id="BONZ01000068">
    <property type="protein sequence ID" value="GIH18642.1"/>
    <property type="molecule type" value="Genomic_DNA"/>
</dbReference>
<keyword evidence="2" id="KW-1185">Reference proteome</keyword>
<dbReference type="InterPro" id="IPR013785">
    <property type="entry name" value="Aldolase_TIM"/>
</dbReference>
<organism evidence="1 2">
    <name type="scientific">Rugosimonospora africana</name>
    <dbReference type="NCBI Taxonomy" id="556532"/>
    <lineage>
        <taxon>Bacteria</taxon>
        <taxon>Bacillati</taxon>
        <taxon>Actinomycetota</taxon>
        <taxon>Actinomycetes</taxon>
        <taxon>Micromonosporales</taxon>
        <taxon>Micromonosporaceae</taxon>
        <taxon>Rugosimonospora</taxon>
    </lineage>
</organism>
<dbReference type="SUPFAM" id="SSF51445">
    <property type="entry name" value="(Trans)glycosidases"/>
    <property type="match status" value="1"/>
</dbReference>
<dbReference type="InterPro" id="IPR017853">
    <property type="entry name" value="GH"/>
</dbReference>
<accession>A0A8J3VTP5</accession>
<dbReference type="Pfam" id="PF02065">
    <property type="entry name" value="Melibiase"/>
    <property type="match status" value="1"/>
</dbReference>
<gene>
    <name evidence="1" type="ORF">Raf01_68140</name>
</gene>